<comment type="caution">
    <text evidence="1">The sequence shown here is derived from an EMBL/GenBank/DDBJ whole genome shotgun (WGS) entry which is preliminary data.</text>
</comment>
<proteinExistence type="predicted"/>
<protein>
    <submittedName>
        <fullName evidence="1">Uncharacterized protein</fullName>
    </submittedName>
</protein>
<sequence>MGEVAEVKKEDIFKREGKVSSPWDDPSFNKVDNLGGEPGFKVDDIPERLGLVQEGESLAEGNYYFYELEGMPEGFGKKGQFLQTDGKSELSWGWPFWSKAGSTVYYKSGKVAIGHGAAQTILHISTPLSSEVRIQTSGEADPTLSLKTTNTAHQVNLALDESAVADHVDFIGQTVGVDTFFHVIGKVGQAAKMGVQVGSYCGELICGSAGHISLKNITADLNLVFGIKD</sequence>
<dbReference type="EMBL" id="BARU01036245">
    <property type="protein sequence ID" value="GAH88805.1"/>
    <property type="molecule type" value="Genomic_DNA"/>
</dbReference>
<accession>X1K588</accession>
<evidence type="ECO:0000313" key="1">
    <source>
        <dbReference type="EMBL" id="GAH88805.1"/>
    </source>
</evidence>
<dbReference type="AlphaFoldDB" id="X1K588"/>
<name>X1K588_9ZZZZ</name>
<gene>
    <name evidence="1" type="ORF">S03H2_56628</name>
</gene>
<reference evidence="1" key="1">
    <citation type="journal article" date="2014" name="Front. Microbiol.">
        <title>High frequency of phylogenetically diverse reductive dehalogenase-homologous genes in deep subseafloor sedimentary metagenomes.</title>
        <authorList>
            <person name="Kawai M."/>
            <person name="Futagami T."/>
            <person name="Toyoda A."/>
            <person name="Takaki Y."/>
            <person name="Nishi S."/>
            <person name="Hori S."/>
            <person name="Arai W."/>
            <person name="Tsubouchi T."/>
            <person name="Morono Y."/>
            <person name="Uchiyama I."/>
            <person name="Ito T."/>
            <person name="Fujiyama A."/>
            <person name="Inagaki F."/>
            <person name="Takami H."/>
        </authorList>
    </citation>
    <scope>NUCLEOTIDE SEQUENCE</scope>
    <source>
        <strain evidence="1">Expedition CK06-06</strain>
    </source>
</reference>
<organism evidence="1">
    <name type="scientific">marine sediment metagenome</name>
    <dbReference type="NCBI Taxonomy" id="412755"/>
    <lineage>
        <taxon>unclassified sequences</taxon>
        <taxon>metagenomes</taxon>
        <taxon>ecological metagenomes</taxon>
    </lineage>
</organism>
<feature type="non-terminal residue" evidence="1">
    <location>
        <position position="229"/>
    </location>
</feature>